<sequence length="108" mass="12822">MNEGLLLLFEKTCKLAETQPTAPYEQFEELIELRETVIQQLQQQDVISETDKMYIKRIAQMDADINNHMRELRDAAAFELKRLEDKKKQRSGYDSNPISDSYFIDYRK</sequence>
<evidence type="ECO:0000256" key="1">
    <source>
        <dbReference type="SAM" id="MobiDB-lite"/>
    </source>
</evidence>
<evidence type="ECO:0000313" key="3">
    <source>
        <dbReference type="Proteomes" id="UP000245202"/>
    </source>
</evidence>
<proteinExistence type="predicted"/>
<dbReference type="RefSeq" id="WP_108992301.1">
    <property type="nucleotide sequence ID" value="NZ_BDQX01000080.1"/>
</dbReference>
<reference evidence="2 3" key="1">
    <citation type="submission" date="2017-08" db="EMBL/GenBank/DDBJ databases">
        <title>Substantial Increase in Enzyme Production by Combined Drug-Resistance Mutations in Paenibacillus agaridevorans.</title>
        <authorList>
            <person name="Tanaka Y."/>
            <person name="Funane K."/>
            <person name="Hosaka T."/>
            <person name="Shiwa Y."/>
            <person name="Fujita N."/>
            <person name="Miyazaki T."/>
            <person name="Yoshikawa H."/>
            <person name="Murakami K."/>
            <person name="Kasahara K."/>
            <person name="Inaoka T."/>
            <person name="Hiraga Y."/>
            <person name="Ochi K."/>
        </authorList>
    </citation>
    <scope>NUCLEOTIDE SEQUENCE [LARGE SCALE GENOMIC DNA]</scope>
    <source>
        <strain evidence="2 3">T-3040</strain>
    </source>
</reference>
<evidence type="ECO:0000313" key="2">
    <source>
        <dbReference type="EMBL" id="GBG07200.1"/>
    </source>
</evidence>
<evidence type="ECO:0008006" key="4">
    <source>
        <dbReference type="Google" id="ProtNLM"/>
    </source>
</evidence>
<feature type="region of interest" description="Disordered" evidence="1">
    <location>
        <begin position="87"/>
        <end position="108"/>
    </location>
</feature>
<name>A0A2R5EKN2_9BACL</name>
<dbReference type="Proteomes" id="UP000245202">
    <property type="component" value="Unassembled WGS sequence"/>
</dbReference>
<gene>
    <name evidence="2" type="ORF">PAT3040_01748</name>
</gene>
<organism evidence="2 3">
    <name type="scientific">Paenibacillus agaridevorans</name>
    <dbReference type="NCBI Taxonomy" id="171404"/>
    <lineage>
        <taxon>Bacteria</taxon>
        <taxon>Bacillati</taxon>
        <taxon>Bacillota</taxon>
        <taxon>Bacilli</taxon>
        <taxon>Bacillales</taxon>
        <taxon>Paenibacillaceae</taxon>
        <taxon>Paenibacillus</taxon>
    </lineage>
</organism>
<dbReference type="AlphaFoldDB" id="A0A2R5EKN2"/>
<protein>
    <recommendedName>
        <fullName evidence="4">Flagellar protein FliT</fullName>
    </recommendedName>
</protein>
<keyword evidence="3" id="KW-1185">Reference proteome</keyword>
<dbReference type="EMBL" id="BDQX01000080">
    <property type="protein sequence ID" value="GBG07200.1"/>
    <property type="molecule type" value="Genomic_DNA"/>
</dbReference>
<comment type="caution">
    <text evidence="2">The sequence shown here is derived from an EMBL/GenBank/DDBJ whole genome shotgun (WGS) entry which is preliminary data.</text>
</comment>
<accession>A0A2R5EKN2</accession>